<dbReference type="PROSITE" id="PS50935">
    <property type="entry name" value="SSB"/>
    <property type="match status" value="1"/>
</dbReference>
<dbReference type="RefSeq" id="WP_149110097.1">
    <property type="nucleotide sequence ID" value="NZ_CP042425.1"/>
</dbReference>
<dbReference type="NCBIfam" id="TIGR00621">
    <property type="entry name" value="ssb"/>
    <property type="match status" value="1"/>
</dbReference>
<dbReference type="GO" id="GO:0009295">
    <property type="term" value="C:nucleoid"/>
    <property type="evidence" value="ECO:0007669"/>
    <property type="project" value="TreeGrafter"/>
</dbReference>
<gene>
    <name evidence="5" type="ORF">PX52LOC_02186</name>
</gene>
<dbReference type="GO" id="GO:0003697">
    <property type="term" value="F:single-stranded DNA binding"/>
    <property type="evidence" value="ECO:0007669"/>
    <property type="project" value="UniProtKB-UniRule"/>
</dbReference>
<keyword evidence="1 2" id="KW-0238">DNA-binding</keyword>
<reference evidence="6" key="1">
    <citation type="submission" date="2019-08" db="EMBL/GenBank/DDBJ databases">
        <title>Limnoglobus roseus gen. nov., sp. nov., a novel freshwater planctomycete with a giant genome from the family Gemmataceae.</title>
        <authorList>
            <person name="Kulichevskaya I.S."/>
            <person name="Naumoff D.G."/>
            <person name="Miroshnikov K."/>
            <person name="Ivanova A."/>
            <person name="Philippov D.A."/>
            <person name="Hakobyan A."/>
            <person name="Rijpstra I.C."/>
            <person name="Sinninghe Damste J.S."/>
            <person name="Liesack W."/>
            <person name="Dedysh S.N."/>
        </authorList>
    </citation>
    <scope>NUCLEOTIDE SEQUENCE [LARGE SCALE GENOMIC DNA]</scope>
    <source>
        <strain evidence="6">PX52</strain>
    </source>
</reference>
<dbReference type="Pfam" id="PF00436">
    <property type="entry name" value="SSB"/>
    <property type="match status" value="1"/>
</dbReference>
<dbReference type="SUPFAM" id="SSF50249">
    <property type="entry name" value="Nucleic acid-binding proteins"/>
    <property type="match status" value="1"/>
</dbReference>
<sequence length="178" mass="19319">MANFNKVMLIGRLTRDPETRAFQNGGMVAKFGFAVTNRKKNAQTGQWEDEPMFIDCEAFNRGEFGKLADLVRDRCHKGTQIMVEGRLHLDTWQDKTTNQNRTKHKIVVESIQLLDPRQAGGPGGGGMGGDEGGMDDMPSAPPARSTGGGRPPARGFTPPPQQRHDDGPGDDGGGDIPF</sequence>
<feature type="region of interest" description="Disordered" evidence="4">
    <location>
        <begin position="111"/>
        <end position="178"/>
    </location>
</feature>
<feature type="compositionally biased region" description="Acidic residues" evidence="4">
    <location>
        <begin position="168"/>
        <end position="178"/>
    </location>
</feature>
<proteinExistence type="inferred from homology"/>
<dbReference type="HAMAP" id="MF_00984">
    <property type="entry name" value="SSB"/>
    <property type="match status" value="1"/>
</dbReference>
<evidence type="ECO:0000313" key="6">
    <source>
        <dbReference type="Proteomes" id="UP000324974"/>
    </source>
</evidence>
<comment type="caution">
    <text evidence="2">Lacks conserved residue(s) required for the propagation of feature annotation.</text>
</comment>
<keyword evidence="6" id="KW-1185">Reference proteome</keyword>
<dbReference type="EMBL" id="CP042425">
    <property type="protein sequence ID" value="QEL15271.1"/>
    <property type="molecule type" value="Genomic_DNA"/>
</dbReference>
<dbReference type="OrthoDB" id="9809878at2"/>
<dbReference type="AlphaFoldDB" id="A0A5C1A7U9"/>
<dbReference type="CDD" id="cd04496">
    <property type="entry name" value="SSB_OBF"/>
    <property type="match status" value="1"/>
</dbReference>
<evidence type="ECO:0000256" key="4">
    <source>
        <dbReference type="SAM" id="MobiDB-lite"/>
    </source>
</evidence>
<dbReference type="PANTHER" id="PTHR10302:SF0">
    <property type="entry name" value="SINGLE-STRANDED DNA-BINDING PROTEIN, MITOCHONDRIAL"/>
    <property type="match status" value="1"/>
</dbReference>
<dbReference type="Gene3D" id="2.40.50.140">
    <property type="entry name" value="Nucleic acid-binding proteins"/>
    <property type="match status" value="1"/>
</dbReference>
<dbReference type="InterPro" id="IPR011344">
    <property type="entry name" value="ssDNA-bd"/>
</dbReference>
<feature type="compositionally biased region" description="Gly residues" evidence="4">
    <location>
        <begin position="120"/>
        <end position="131"/>
    </location>
</feature>
<dbReference type="PANTHER" id="PTHR10302">
    <property type="entry name" value="SINGLE-STRANDED DNA-BINDING PROTEIN"/>
    <property type="match status" value="1"/>
</dbReference>
<dbReference type="GO" id="GO:0006260">
    <property type="term" value="P:DNA replication"/>
    <property type="evidence" value="ECO:0007669"/>
    <property type="project" value="InterPro"/>
</dbReference>
<dbReference type="InterPro" id="IPR000424">
    <property type="entry name" value="Primosome_PriB/ssb"/>
</dbReference>
<evidence type="ECO:0000256" key="3">
    <source>
        <dbReference type="RuleBase" id="RU000524"/>
    </source>
</evidence>
<dbReference type="Proteomes" id="UP000324974">
    <property type="component" value="Chromosome"/>
</dbReference>
<dbReference type="InterPro" id="IPR012340">
    <property type="entry name" value="NA-bd_OB-fold"/>
</dbReference>
<name>A0A5C1A7U9_9BACT</name>
<dbReference type="KEGG" id="lrs:PX52LOC_02186"/>
<comment type="subunit">
    <text evidence="2">Homotetramer.</text>
</comment>
<evidence type="ECO:0000256" key="2">
    <source>
        <dbReference type="HAMAP-Rule" id="MF_00984"/>
    </source>
</evidence>
<protein>
    <recommendedName>
        <fullName evidence="2 3">Single-stranded DNA-binding protein</fullName>
        <shortName evidence="2">SSB</shortName>
    </recommendedName>
</protein>
<organism evidence="5 6">
    <name type="scientific">Limnoglobus roseus</name>
    <dbReference type="NCBI Taxonomy" id="2598579"/>
    <lineage>
        <taxon>Bacteria</taxon>
        <taxon>Pseudomonadati</taxon>
        <taxon>Planctomycetota</taxon>
        <taxon>Planctomycetia</taxon>
        <taxon>Gemmatales</taxon>
        <taxon>Gemmataceae</taxon>
        <taxon>Limnoglobus</taxon>
    </lineage>
</organism>
<evidence type="ECO:0000313" key="5">
    <source>
        <dbReference type="EMBL" id="QEL15271.1"/>
    </source>
</evidence>
<evidence type="ECO:0000256" key="1">
    <source>
        <dbReference type="ARBA" id="ARBA00023125"/>
    </source>
</evidence>
<accession>A0A5C1A7U9</accession>